<organism evidence="2 3">
    <name type="scientific">Ophiocordyceps australis</name>
    <dbReference type="NCBI Taxonomy" id="1399860"/>
    <lineage>
        <taxon>Eukaryota</taxon>
        <taxon>Fungi</taxon>
        <taxon>Dikarya</taxon>
        <taxon>Ascomycota</taxon>
        <taxon>Pezizomycotina</taxon>
        <taxon>Sordariomycetes</taxon>
        <taxon>Hypocreomycetidae</taxon>
        <taxon>Hypocreales</taxon>
        <taxon>Ophiocordycipitaceae</taxon>
        <taxon>Ophiocordyceps</taxon>
    </lineage>
</organism>
<gene>
    <name evidence="2" type="ORF">CDD81_4676</name>
</gene>
<evidence type="ECO:0000313" key="3">
    <source>
        <dbReference type="Proteomes" id="UP000226192"/>
    </source>
</evidence>
<feature type="region of interest" description="Disordered" evidence="1">
    <location>
        <begin position="1"/>
        <end position="24"/>
    </location>
</feature>
<dbReference type="EMBL" id="NJET01000317">
    <property type="protein sequence ID" value="PHH58746.1"/>
    <property type="molecule type" value="Genomic_DNA"/>
</dbReference>
<dbReference type="Proteomes" id="UP000226192">
    <property type="component" value="Unassembled WGS sequence"/>
</dbReference>
<evidence type="ECO:0000256" key="1">
    <source>
        <dbReference type="SAM" id="MobiDB-lite"/>
    </source>
</evidence>
<accession>A0A2C5XTH8</accession>
<reference evidence="2 3" key="1">
    <citation type="submission" date="2017-06" db="EMBL/GenBank/DDBJ databases">
        <title>Ant-infecting Ophiocordyceps genomes reveal a high diversity of potential behavioral manipulation genes and a possible major role for enterotoxins.</title>
        <authorList>
            <person name="De Bekker C."/>
            <person name="Evans H.C."/>
            <person name="Brachmann A."/>
            <person name="Hughes D.P."/>
        </authorList>
    </citation>
    <scope>NUCLEOTIDE SEQUENCE [LARGE SCALE GENOMIC DNA]</scope>
    <source>
        <strain evidence="2 3">Map64</strain>
    </source>
</reference>
<proteinExistence type="predicted"/>
<keyword evidence="3" id="KW-1185">Reference proteome</keyword>
<dbReference type="AlphaFoldDB" id="A0A2C5XTH8"/>
<protein>
    <submittedName>
        <fullName evidence="2">Uncharacterized protein</fullName>
    </submittedName>
</protein>
<evidence type="ECO:0000313" key="2">
    <source>
        <dbReference type="EMBL" id="PHH58746.1"/>
    </source>
</evidence>
<name>A0A2C5XTH8_9HYPO</name>
<sequence length="113" mass="13011">MDSRLSTALDATKQSDQDEPITNDQSQLKHALEQLKLLHTKERTLRDLIPRMIEPLIQRHPSPDMMFSAFVKAVTEAQAELKTFTDLMRSDDIKQILARAEKSRRENPDHISS</sequence>
<dbReference type="OrthoDB" id="5326237at2759"/>
<dbReference type="STRING" id="1399860.A0A2C5XTH8"/>
<comment type="caution">
    <text evidence="2">The sequence shown here is derived from an EMBL/GenBank/DDBJ whole genome shotgun (WGS) entry which is preliminary data.</text>
</comment>